<evidence type="ECO:0000256" key="3">
    <source>
        <dbReference type="ARBA" id="ARBA00022989"/>
    </source>
</evidence>
<name>A0A061RDY7_9CHLO</name>
<feature type="transmembrane region" description="Helical" evidence="6">
    <location>
        <begin position="328"/>
        <end position="347"/>
    </location>
</feature>
<keyword evidence="3 6" id="KW-1133">Transmembrane helix</keyword>
<evidence type="ECO:0000313" key="8">
    <source>
        <dbReference type="EMBL" id="JAC71122.1"/>
    </source>
</evidence>
<feature type="transmembrane region" description="Helical" evidence="6">
    <location>
        <begin position="290"/>
        <end position="307"/>
    </location>
</feature>
<organism evidence="8">
    <name type="scientific">Tetraselmis sp. GSL018</name>
    <dbReference type="NCBI Taxonomy" id="582737"/>
    <lineage>
        <taxon>Eukaryota</taxon>
        <taxon>Viridiplantae</taxon>
        <taxon>Chlorophyta</taxon>
        <taxon>core chlorophytes</taxon>
        <taxon>Chlorodendrophyceae</taxon>
        <taxon>Chlorodendrales</taxon>
        <taxon>Chlorodendraceae</taxon>
        <taxon>Tetraselmis</taxon>
    </lineage>
</organism>
<dbReference type="AlphaFoldDB" id="A0A061RDY7"/>
<dbReference type="InterPro" id="IPR006153">
    <property type="entry name" value="Cation/H_exchanger_TM"/>
</dbReference>
<dbReference type="Pfam" id="PF00999">
    <property type="entry name" value="Na_H_Exchanger"/>
    <property type="match status" value="1"/>
</dbReference>
<dbReference type="InterPro" id="IPR038770">
    <property type="entry name" value="Na+/solute_symporter_sf"/>
</dbReference>
<dbReference type="InterPro" id="IPR051843">
    <property type="entry name" value="CPA1_transporter"/>
</dbReference>
<keyword evidence="4 6" id="KW-0472">Membrane</keyword>
<feature type="transmembrane region" description="Helical" evidence="6">
    <location>
        <begin position="195"/>
        <end position="218"/>
    </location>
</feature>
<evidence type="ECO:0000313" key="9">
    <source>
        <dbReference type="EMBL" id="JAC72431.1"/>
    </source>
</evidence>
<dbReference type="EMBL" id="GBEZ01012000">
    <property type="protein sequence ID" value="JAC73848.1"/>
    <property type="molecule type" value="Transcribed_RNA"/>
</dbReference>
<dbReference type="EMBL" id="GBEZ01015000">
    <property type="protein sequence ID" value="JAC71122.1"/>
    <property type="molecule type" value="Transcribed_RNA"/>
</dbReference>
<evidence type="ECO:0000256" key="4">
    <source>
        <dbReference type="ARBA" id="ARBA00023136"/>
    </source>
</evidence>
<dbReference type="GO" id="GO:0015297">
    <property type="term" value="F:antiporter activity"/>
    <property type="evidence" value="ECO:0007669"/>
    <property type="project" value="InterPro"/>
</dbReference>
<feature type="region of interest" description="Disordered" evidence="5">
    <location>
        <begin position="484"/>
        <end position="518"/>
    </location>
</feature>
<evidence type="ECO:0000256" key="6">
    <source>
        <dbReference type="SAM" id="Phobius"/>
    </source>
</evidence>
<accession>A0A061RDY7</accession>
<protein>
    <submittedName>
        <fullName evidence="8">Mitochondrial sodium hydrogen exchanger 9b2 isoform x1</fullName>
    </submittedName>
</protein>
<feature type="transmembrane region" description="Helical" evidence="6">
    <location>
        <begin position="265"/>
        <end position="284"/>
    </location>
</feature>
<proteinExistence type="predicted"/>
<feature type="transmembrane region" description="Helical" evidence="6">
    <location>
        <begin position="359"/>
        <end position="383"/>
    </location>
</feature>
<gene>
    <name evidence="8" type="ORF">TSPGSL018_2605</name>
    <name evidence="10" type="ORF">TSPGSL018_27654</name>
    <name evidence="9" type="ORF">TSPGSL018_31358</name>
</gene>
<dbReference type="EMBL" id="GBEZ01013566">
    <property type="protein sequence ID" value="JAC72431.1"/>
    <property type="molecule type" value="Transcribed_RNA"/>
</dbReference>
<feature type="compositionally biased region" description="Basic and acidic residues" evidence="5">
    <location>
        <begin position="484"/>
        <end position="512"/>
    </location>
</feature>
<dbReference type="PANTHER" id="PTHR31102">
    <property type="match status" value="1"/>
</dbReference>
<feature type="transmembrane region" description="Helical" evidence="6">
    <location>
        <begin position="454"/>
        <end position="477"/>
    </location>
</feature>
<feature type="transmembrane region" description="Helical" evidence="6">
    <location>
        <begin position="238"/>
        <end position="258"/>
    </location>
</feature>
<reference evidence="8" key="1">
    <citation type="submission" date="2014-05" db="EMBL/GenBank/DDBJ databases">
        <title>The transcriptome of the halophilic microalga Tetraselmis sp. GSL018 isolated from the Great Salt Lake, Utah.</title>
        <authorList>
            <person name="Jinkerson R.E."/>
            <person name="D'Adamo S."/>
            <person name="Posewitz M.C."/>
        </authorList>
    </citation>
    <scope>NUCLEOTIDE SEQUENCE</scope>
    <source>
        <strain evidence="8">GSL018</strain>
    </source>
</reference>
<dbReference type="GO" id="GO:1902600">
    <property type="term" value="P:proton transmembrane transport"/>
    <property type="evidence" value="ECO:0007669"/>
    <property type="project" value="InterPro"/>
</dbReference>
<evidence type="ECO:0000256" key="1">
    <source>
        <dbReference type="ARBA" id="ARBA00004141"/>
    </source>
</evidence>
<feature type="transmembrane region" description="Helical" evidence="6">
    <location>
        <begin position="130"/>
        <end position="153"/>
    </location>
</feature>
<comment type="subcellular location">
    <subcellularLocation>
        <location evidence="1">Membrane</location>
        <topology evidence="1">Multi-pass membrane protein</topology>
    </subcellularLocation>
</comment>
<dbReference type="Gene3D" id="1.20.1530.20">
    <property type="match status" value="1"/>
</dbReference>
<feature type="transmembrane region" description="Helical" evidence="6">
    <location>
        <begin position="159"/>
        <end position="183"/>
    </location>
</feature>
<evidence type="ECO:0000256" key="2">
    <source>
        <dbReference type="ARBA" id="ARBA00022692"/>
    </source>
</evidence>
<evidence type="ECO:0000313" key="10">
    <source>
        <dbReference type="EMBL" id="JAC73848.1"/>
    </source>
</evidence>
<feature type="domain" description="Cation/H+ exchanger transmembrane" evidence="7">
    <location>
        <begin position="61"/>
        <end position="467"/>
    </location>
</feature>
<evidence type="ECO:0000259" key="7">
    <source>
        <dbReference type="Pfam" id="PF00999"/>
    </source>
</evidence>
<dbReference type="PANTHER" id="PTHR31102:SF1">
    <property type="entry name" value="CATION_H+ EXCHANGER DOMAIN-CONTAINING PROTEIN"/>
    <property type="match status" value="1"/>
</dbReference>
<dbReference type="GO" id="GO:0016020">
    <property type="term" value="C:membrane"/>
    <property type="evidence" value="ECO:0007669"/>
    <property type="project" value="UniProtKB-SubCell"/>
</dbReference>
<evidence type="ECO:0000256" key="5">
    <source>
        <dbReference type="SAM" id="MobiDB-lite"/>
    </source>
</evidence>
<sequence length="631" mass="68220">MELFYFTSCKIPQASLMAAQTCVSNLLQTEAGNTACLLVVGEHLLPFEPAFSVVLLFVTSHGLGLIAELMKLPSLMGMLFAGVLLRNIPGDPVRGLPEEWSSAIRVAGLSIIFIRSGLELDWRSFRRVGLVALRLTLCPGVTEAVVVGLVSLGLFGMPIFMGLTLGFILAAVSPAVVVNGMFALQKAGLGTDKGIPSLVVAAASLDDVVAITGYSLFIGLAVPSGGLGWNIAQGPLNLVFGVVGGACGGLLLSATALWRKRWQRSFAIFVAGQLLMAFFVRFHFKGAGAMASLVMGLVAMIAWEAGWPRPLSVGPSTHFAHEAEADMAVIWQLFGQPMLFSVIGTALDFRLLAPTTVPLAIAAVAIGVAVRLPIAGSVVWGANLNVKERLFVALAWLPKATVQAALASSPLDAVYSTMMSNPEWMTECRNEGSRFRGDPGFEEFCRYDDWGQDILTTAVFSIILTAPIGLLIISTLGPRWLTQDKRKQEEEASKREATEEQSRAEEEAEGHAAGDSGAWAQMKRMESNLLSVEMKLRVLEDASQLLKGDPESVFEFKDRFQDAVTALRRQIARMEFESTPATFETAGQFFRVQDMEDYWAETNHPLSAARSRIARHSAPLQRDAPVNGSRV</sequence>
<keyword evidence="2 6" id="KW-0812">Transmembrane</keyword>